<evidence type="ECO:0000313" key="1">
    <source>
        <dbReference type="EMBL" id="CAI9696778.1"/>
    </source>
</evidence>
<reference evidence="1" key="1">
    <citation type="submission" date="2023-05" db="EMBL/GenBank/DDBJ databases">
        <authorList>
            <consortium name="ELIXIR-Norway"/>
        </authorList>
    </citation>
    <scope>NUCLEOTIDE SEQUENCE</scope>
</reference>
<evidence type="ECO:0000313" key="2">
    <source>
        <dbReference type="Proteomes" id="UP001162501"/>
    </source>
</evidence>
<name>A0ACB0E8I9_RANTA</name>
<sequence>MPLCSACTQNRRSQRSVSGGGQALCPPGQFRRQCRPVGTCGWSADLPAVTAGQDCGDVVAGIWQGLMKAETGRCEERPGLVSAGLSVQLTKLQSIRSCLKFPLGDLHKWLKLVMHSCSELHEGCLYCENDYDMLKLRNEHLPNHAAVPVVLQRTSRVGMQQHPQLRAPQHVIEMNRLVTWCWSVHAEIGFAVASGACLQNAGVLSSRLGPGEEVDFFPLPAFPFLGGTSGSLSPLGPPLLTAAPCTALLSPPSPVKDAEGPAAQRCSSRALRAGGAVVETSGDRRRPALSLKEPTECGRCSTSVLFRAAAVETMLQGVGGQGPQYTGRPPWSRAFSRSRHAGRSSDSRGTRLFVSERRGSALWFRFTSGTGSDLLHHQRLNILWFSSTLQLRNTPAGRPGAQWPRTLIVHLYQRVLNADHGTVLPRLSTGPLFAIGPNALTHEHRQQDEIPGHRQASTREVRSGAC</sequence>
<organism evidence="1 2">
    <name type="scientific">Rangifer tarandus platyrhynchus</name>
    <name type="common">Svalbard reindeer</name>
    <dbReference type="NCBI Taxonomy" id="3082113"/>
    <lineage>
        <taxon>Eukaryota</taxon>
        <taxon>Metazoa</taxon>
        <taxon>Chordata</taxon>
        <taxon>Craniata</taxon>
        <taxon>Vertebrata</taxon>
        <taxon>Euteleostomi</taxon>
        <taxon>Mammalia</taxon>
        <taxon>Eutheria</taxon>
        <taxon>Laurasiatheria</taxon>
        <taxon>Artiodactyla</taxon>
        <taxon>Ruminantia</taxon>
        <taxon>Pecora</taxon>
        <taxon>Cervidae</taxon>
        <taxon>Odocoileinae</taxon>
        <taxon>Rangifer</taxon>
    </lineage>
</organism>
<dbReference type="EMBL" id="OX596101">
    <property type="protein sequence ID" value="CAI9696778.1"/>
    <property type="molecule type" value="Genomic_DNA"/>
</dbReference>
<protein>
    <submittedName>
        <fullName evidence="1">Uncharacterized protein</fullName>
    </submittedName>
</protein>
<proteinExistence type="predicted"/>
<accession>A0ACB0E8I9</accession>
<dbReference type="Proteomes" id="UP001162501">
    <property type="component" value="Chromosome 17"/>
</dbReference>
<gene>
    <name evidence="1" type="ORF">MRATA1EN3_LOCUS7991</name>
</gene>